<evidence type="ECO:0000313" key="3">
    <source>
        <dbReference type="Proteomes" id="UP000008810"/>
    </source>
</evidence>
<organism evidence="1">
    <name type="scientific">Brachypodium distachyon</name>
    <name type="common">Purple false brome</name>
    <name type="synonym">Trachynia distachya</name>
    <dbReference type="NCBI Taxonomy" id="15368"/>
    <lineage>
        <taxon>Eukaryota</taxon>
        <taxon>Viridiplantae</taxon>
        <taxon>Streptophyta</taxon>
        <taxon>Embryophyta</taxon>
        <taxon>Tracheophyta</taxon>
        <taxon>Spermatophyta</taxon>
        <taxon>Magnoliopsida</taxon>
        <taxon>Liliopsida</taxon>
        <taxon>Poales</taxon>
        <taxon>Poaceae</taxon>
        <taxon>BOP clade</taxon>
        <taxon>Pooideae</taxon>
        <taxon>Stipodae</taxon>
        <taxon>Brachypodieae</taxon>
        <taxon>Brachypodium</taxon>
    </lineage>
</organism>
<evidence type="ECO:0000313" key="1">
    <source>
        <dbReference type="EMBL" id="KQJ86364.1"/>
    </source>
</evidence>
<dbReference type="EMBL" id="CM000883">
    <property type="protein sequence ID" value="KQJ86364.1"/>
    <property type="molecule type" value="Genomic_DNA"/>
</dbReference>
<accession>A0A0Q3EIZ9</accession>
<evidence type="ECO:0000313" key="2">
    <source>
        <dbReference type="EnsemblPlants" id="KQJ86362"/>
    </source>
</evidence>
<name>A0A0Q3EIZ9_BRADI</name>
<dbReference type="EnsemblPlants" id="KQJ86362">
    <property type="protein sequence ID" value="KQJ86362"/>
    <property type="gene ID" value="BRADI_4g04945v3"/>
</dbReference>
<reference evidence="1" key="2">
    <citation type="submission" date="2017-06" db="EMBL/GenBank/DDBJ databases">
        <title>WGS assembly of Brachypodium distachyon.</title>
        <authorList>
            <consortium name="The International Brachypodium Initiative"/>
            <person name="Lucas S."/>
            <person name="Harmon-Smith M."/>
            <person name="Lail K."/>
            <person name="Tice H."/>
            <person name="Grimwood J."/>
            <person name="Bruce D."/>
            <person name="Barry K."/>
            <person name="Shu S."/>
            <person name="Lindquist E."/>
            <person name="Wang M."/>
            <person name="Pitluck S."/>
            <person name="Vogel J.P."/>
            <person name="Garvin D.F."/>
            <person name="Mockler T.C."/>
            <person name="Schmutz J."/>
            <person name="Rokhsar D."/>
            <person name="Bevan M.W."/>
        </authorList>
    </citation>
    <scope>NUCLEOTIDE SEQUENCE</scope>
    <source>
        <strain evidence="1">Bd21</strain>
    </source>
</reference>
<dbReference type="ExpressionAtlas" id="A0A0Q3EIZ9">
    <property type="expression patterns" value="baseline"/>
</dbReference>
<dbReference type="Gramene" id="KQJ86362">
    <property type="protein sequence ID" value="KQJ86362"/>
    <property type="gene ID" value="BRADI_4g04945v3"/>
</dbReference>
<protein>
    <submittedName>
        <fullName evidence="1 2">Uncharacterized protein</fullName>
    </submittedName>
</protein>
<sequence length="126" mass="14444">MVLNSVQWWRNSSSMVFFISTDGEIVCLLRSSINKEWKRTHNFCILVTVRGAKRFVPLLMLTCNLTCNTTMCSAESTRMVSISLMLLDHMLLSSKGQETCFFEIAAIVLSMKNIGIKHAFINRIRY</sequence>
<dbReference type="InParanoid" id="A0A0Q3EIZ9"/>
<gene>
    <name evidence="1" type="ORF">BRADI_4g04945v3</name>
</gene>
<keyword evidence="3" id="KW-1185">Reference proteome</keyword>
<dbReference type="EnsemblPlants" id="KQJ86364">
    <property type="protein sequence ID" value="KQJ86364"/>
    <property type="gene ID" value="BRADI_4g04945v3"/>
</dbReference>
<proteinExistence type="predicted"/>
<dbReference type="Proteomes" id="UP000008810">
    <property type="component" value="Chromosome 4"/>
</dbReference>
<dbReference type="EMBL" id="CM000883">
    <property type="protein sequence ID" value="KQJ86362.1"/>
    <property type="molecule type" value="Genomic_DNA"/>
</dbReference>
<reference evidence="1 2" key="1">
    <citation type="journal article" date="2010" name="Nature">
        <title>Genome sequencing and analysis of the model grass Brachypodium distachyon.</title>
        <authorList>
            <consortium name="International Brachypodium Initiative"/>
        </authorList>
    </citation>
    <scope>NUCLEOTIDE SEQUENCE [LARGE SCALE GENOMIC DNA]</scope>
    <source>
        <strain evidence="1 2">Bd21</strain>
    </source>
</reference>
<dbReference type="Gramene" id="KQJ86364">
    <property type="protein sequence ID" value="KQJ86364"/>
    <property type="gene ID" value="BRADI_4g04945v3"/>
</dbReference>
<dbReference type="AlphaFoldDB" id="A0A0Q3EIZ9"/>
<reference evidence="2" key="3">
    <citation type="submission" date="2018-08" db="UniProtKB">
        <authorList>
            <consortium name="EnsemblPlants"/>
        </authorList>
    </citation>
    <scope>IDENTIFICATION</scope>
    <source>
        <strain evidence="2">cv. Bd21</strain>
    </source>
</reference>